<evidence type="ECO:0000256" key="1">
    <source>
        <dbReference type="SAM" id="MobiDB-lite"/>
    </source>
</evidence>
<evidence type="ECO:0000313" key="2">
    <source>
        <dbReference type="EMBL" id="THU87640.1"/>
    </source>
</evidence>
<reference evidence="2 3" key="1">
    <citation type="journal article" date="2019" name="Nat. Ecol. Evol.">
        <title>Megaphylogeny resolves global patterns of mushroom evolution.</title>
        <authorList>
            <person name="Varga T."/>
            <person name="Krizsan K."/>
            <person name="Foldi C."/>
            <person name="Dima B."/>
            <person name="Sanchez-Garcia M."/>
            <person name="Sanchez-Ramirez S."/>
            <person name="Szollosi G.J."/>
            <person name="Szarkandi J.G."/>
            <person name="Papp V."/>
            <person name="Albert L."/>
            <person name="Andreopoulos W."/>
            <person name="Angelini C."/>
            <person name="Antonin V."/>
            <person name="Barry K.W."/>
            <person name="Bougher N.L."/>
            <person name="Buchanan P."/>
            <person name="Buyck B."/>
            <person name="Bense V."/>
            <person name="Catcheside P."/>
            <person name="Chovatia M."/>
            <person name="Cooper J."/>
            <person name="Damon W."/>
            <person name="Desjardin D."/>
            <person name="Finy P."/>
            <person name="Geml J."/>
            <person name="Haridas S."/>
            <person name="Hughes K."/>
            <person name="Justo A."/>
            <person name="Karasinski D."/>
            <person name="Kautmanova I."/>
            <person name="Kiss B."/>
            <person name="Kocsube S."/>
            <person name="Kotiranta H."/>
            <person name="LaButti K.M."/>
            <person name="Lechner B.E."/>
            <person name="Liimatainen K."/>
            <person name="Lipzen A."/>
            <person name="Lukacs Z."/>
            <person name="Mihaltcheva S."/>
            <person name="Morgado L.N."/>
            <person name="Niskanen T."/>
            <person name="Noordeloos M.E."/>
            <person name="Ohm R.A."/>
            <person name="Ortiz-Santana B."/>
            <person name="Ovrebo C."/>
            <person name="Racz N."/>
            <person name="Riley R."/>
            <person name="Savchenko A."/>
            <person name="Shiryaev A."/>
            <person name="Soop K."/>
            <person name="Spirin V."/>
            <person name="Szebenyi C."/>
            <person name="Tomsovsky M."/>
            <person name="Tulloss R.E."/>
            <person name="Uehling J."/>
            <person name="Grigoriev I.V."/>
            <person name="Vagvolgyi C."/>
            <person name="Papp T."/>
            <person name="Martin F.M."/>
            <person name="Miettinen O."/>
            <person name="Hibbett D.S."/>
            <person name="Nagy L.G."/>
        </authorList>
    </citation>
    <scope>NUCLEOTIDE SEQUENCE [LARGE SCALE GENOMIC DNA]</scope>
    <source>
        <strain evidence="2 3">CBS 962.96</strain>
    </source>
</reference>
<dbReference type="SUPFAM" id="SSF54160">
    <property type="entry name" value="Chromo domain-like"/>
    <property type="match status" value="1"/>
</dbReference>
<evidence type="ECO:0000313" key="3">
    <source>
        <dbReference type="Proteomes" id="UP000297245"/>
    </source>
</evidence>
<name>A0A4S8LFS3_DENBC</name>
<organism evidence="2 3">
    <name type="scientific">Dendrothele bispora (strain CBS 962.96)</name>
    <dbReference type="NCBI Taxonomy" id="1314807"/>
    <lineage>
        <taxon>Eukaryota</taxon>
        <taxon>Fungi</taxon>
        <taxon>Dikarya</taxon>
        <taxon>Basidiomycota</taxon>
        <taxon>Agaricomycotina</taxon>
        <taxon>Agaricomycetes</taxon>
        <taxon>Agaricomycetidae</taxon>
        <taxon>Agaricales</taxon>
        <taxon>Agaricales incertae sedis</taxon>
        <taxon>Dendrothele</taxon>
    </lineage>
</organism>
<dbReference type="OrthoDB" id="3158924at2759"/>
<gene>
    <name evidence="2" type="ORF">K435DRAFT_867073</name>
</gene>
<feature type="compositionally biased region" description="Acidic residues" evidence="1">
    <location>
        <begin position="79"/>
        <end position="94"/>
    </location>
</feature>
<dbReference type="AlphaFoldDB" id="A0A4S8LFS3"/>
<feature type="compositionally biased region" description="Basic and acidic residues" evidence="1">
    <location>
        <begin position="67"/>
        <end position="78"/>
    </location>
</feature>
<feature type="region of interest" description="Disordered" evidence="1">
    <location>
        <begin position="236"/>
        <end position="315"/>
    </location>
</feature>
<feature type="compositionally biased region" description="Basic and acidic residues" evidence="1">
    <location>
        <begin position="306"/>
        <end position="315"/>
    </location>
</feature>
<feature type="compositionally biased region" description="Basic and acidic residues" evidence="1">
    <location>
        <begin position="236"/>
        <end position="253"/>
    </location>
</feature>
<evidence type="ECO:0008006" key="4">
    <source>
        <dbReference type="Google" id="ProtNLM"/>
    </source>
</evidence>
<accession>A0A4S8LFS3</accession>
<feature type="region of interest" description="Disordered" evidence="1">
    <location>
        <begin position="23"/>
        <end position="162"/>
    </location>
</feature>
<keyword evidence="3" id="KW-1185">Reference proteome</keyword>
<sequence length="315" mass="36075">MAPAQFDPKAMVDFDNLWSRGLFPDAEQELEQEPVERERKQELEREHEHEQGQGQDRPRPRPRPRTRLREQKQESDQEREGEEEEEGTGEEEEETTKHIVRKRGGGRGGRGKQESEQEWESEEEEEGTGEEEETTKQRTTRNGAKKPRGGKGESDSVLFPERTKLESYDFGTPNDAEFFVESIEGHEWRNRGKNLHLLIRWTLGEATWAPLEDAKDLKALDEYLQLAGVTQWQDLPKVDDAGREHGKAHDHPHTKPPSHHTSSLTLNKPPCPTANPPTIATCHLPATTSRESAKTTINDPIKTKTPRCEPRHLDQ</sequence>
<dbReference type="EMBL" id="ML179441">
    <property type="protein sequence ID" value="THU87640.1"/>
    <property type="molecule type" value="Genomic_DNA"/>
</dbReference>
<protein>
    <recommendedName>
        <fullName evidence="4">Chromo domain-containing protein</fullName>
    </recommendedName>
</protein>
<feature type="compositionally biased region" description="Acidic residues" evidence="1">
    <location>
        <begin position="116"/>
        <end position="133"/>
    </location>
</feature>
<feature type="compositionally biased region" description="Basic and acidic residues" evidence="1">
    <location>
        <begin position="34"/>
        <end position="59"/>
    </location>
</feature>
<dbReference type="Proteomes" id="UP000297245">
    <property type="component" value="Unassembled WGS sequence"/>
</dbReference>
<dbReference type="InterPro" id="IPR016197">
    <property type="entry name" value="Chromo-like_dom_sf"/>
</dbReference>
<proteinExistence type="predicted"/>
<feature type="compositionally biased region" description="Polar residues" evidence="1">
    <location>
        <begin position="286"/>
        <end position="298"/>
    </location>
</feature>